<name>A0ACB9EKV9_ARCLA</name>
<comment type="caution">
    <text evidence="1">The sequence shown here is derived from an EMBL/GenBank/DDBJ whole genome shotgun (WGS) entry which is preliminary data.</text>
</comment>
<evidence type="ECO:0000313" key="1">
    <source>
        <dbReference type="EMBL" id="KAI3759321.1"/>
    </source>
</evidence>
<keyword evidence="2" id="KW-1185">Reference proteome</keyword>
<evidence type="ECO:0000313" key="2">
    <source>
        <dbReference type="Proteomes" id="UP001055879"/>
    </source>
</evidence>
<protein>
    <submittedName>
        <fullName evidence="1">Uncharacterized protein</fullName>
    </submittedName>
</protein>
<sequence>MDSCSPFDSLLFDLDDTLYSSNIGFGNATKRNIDDFLVEKCGFEQRKASALRVQLFKTYGSTLAGLRDRARMVAVSYDKARSTIKKPFAEH</sequence>
<reference evidence="2" key="1">
    <citation type="journal article" date="2022" name="Mol. Ecol. Resour.">
        <title>The genomes of chicory, endive, great burdock and yacon provide insights into Asteraceae palaeo-polyploidization history and plant inulin production.</title>
        <authorList>
            <person name="Fan W."/>
            <person name="Wang S."/>
            <person name="Wang H."/>
            <person name="Wang A."/>
            <person name="Jiang F."/>
            <person name="Liu H."/>
            <person name="Zhao H."/>
            <person name="Xu D."/>
            <person name="Zhang Y."/>
        </authorList>
    </citation>
    <scope>NUCLEOTIDE SEQUENCE [LARGE SCALE GENOMIC DNA]</scope>
    <source>
        <strain evidence="2">cv. Niubang</strain>
    </source>
</reference>
<reference evidence="1 2" key="2">
    <citation type="journal article" date="2022" name="Mol. Ecol. Resour.">
        <title>The genomes of chicory, endive, great burdock and yacon provide insights into Asteraceae paleo-polyploidization history and plant inulin production.</title>
        <authorList>
            <person name="Fan W."/>
            <person name="Wang S."/>
            <person name="Wang H."/>
            <person name="Wang A."/>
            <person name="Jiang F."/>
            <person name="Liu H."/>
            <person name="Zhao H."/>
            <person name="Xu D."/>
            <person name="Zhang Y."/>
        </authorList>
    </citation>
    <scope>NUCLEOTIDE SEQUENCE [LARGE SCALE GENOMIC DNA]</scope>
    <source>
        <strain evidence="2">cv. Niubang</strain>
    </source>
</reference>
<gene>
    <name evidence="1" type="ORF">L6452_07048</name>
</gene>
<organism evidence="1 2">
    <name type="scientific">Arctium lappa</name>
    <name type="common">Greater burdock</name>
    <name type="synonym">Lappa major</name>
    <dbReference type="NCBI Taxonomy" id="4217"/>
    <lineage>
        <taxon>Eukaryota</taxon>
        <taxon>Viridiplantae</taxon>
        <taxon>Streptophyta</taxon>
        <taxon>Embryophyta</taxon>
        <taxon>Tracheophyta</taxon>
        <taxon>Spermatophyta</taxon>
        <taxon>Magnoliopsida</taxon>
        <taxon>eudicotyledons</taxon>
        <taxon>Gunneridae</taxon>
        <taxon>Pentapetalae</taxon>
        <taxon>asterids</taxon>
        <taxon>campanulids</taxon>
        <taxon>Asterales</taxon>
        <taxon>Asteraceae</taxon>
        <taxon>Carduoideae</taxon>
        <taxon>Cardueae</taxon>
        <taxon>Arctiinae</taxon>
        <taxon>Arctium</taxon>
    </lineage>
</organism>
<proteinExistence type="predicted"/>
<accession>A0ACB9EKV9</accession>
<dbReference type="EMBL" id="CM042048">
    <property type="protein sequence ID" value="KAI3759321.1"/>
    <property type="molecule type" value="Genomic_DNA"/>
</dbReference>
<dbReference type="Proteomes" id="UP001055879">
    <property type="component" value="Linkage Group LG02"/>
</dbReference>